<feature type="region of interest" description="Disordered" evidence="7">
    <location>
        <begin position="2004"/>
        <end position="2159"/>
    </location>
</feature>
<proteinExistence type="inferred from homology"/>
<feature type="region of interest" description="Disordered" evidence="7">
    <location>
        <begin position="1516"/>
        <end position="1606"/>
    </location>
</feature>
<dbReference type="EnsemblMetazoa" id="CLYHEMT022952.1">
    <property type="protein sequence ID" value="CLYHEMP022952.1"/>
    <property type="gene ID" value="CLYHEMG022952"/>
</dbReference>
<evidence type="ECO:0000256" key="6">
    <source>
        <dbReference type="SAM" id="Coils"/>
    </source>
</evidence>
<evidence type="ECO:0000256" key="5">
    <source>
        <dbReference type="PROSITE-ProRule" id="PRU00192"/>
    </source>
</evidence>
<feature type="compositionally biased region" description="Polar residues" evidence="7">
    <location>
        <begin position="1787"/>
        <end position="1807"/>
    </location>
</feature>
<keyword evidence="11" id="KW-1185">Reference proteome</keyword>
<feature type="coiled-coil region" evidence="6">
    <location>
        <begin position="201"/>
        <end position="271"/>
    </location>
</feature>
<feature type="compositionally biased region" description="Basic and acidic residues" evidence="7">
    <location>
        <begin position="1657"/>
        <end position="1673"/>
    </location>
</feature>
<comment type="similarity">
    <text evidence="2">Belongs to the RIMBP family.</text>
</comment>
<feature type="compositionally biased region" description="Basic and acidic residues" evidence="7">
    <location>
        <begin position="1206"/>
        <end position="1217"/>
    </location>
</feature>
<reference evidence="10" key="1">
    <citation type="submission" date="2021-01" db="UniProtKB">
        <authorList>
            <consortium name="EnsemblMetazoa"/>
        </authorList>
    </citation>
    <scope>IDENTIFICATION</scope>
</reference>
<dbReference type="InterPro" id="IPR001452">
    <property type="entry name" value="SH3_domain"/>
</dbReference>
<sequence length="2159" mass="245332">MPSTTSTVNGTKKNSYLSRVLSVNGGSSKTEKSDKNTVSSKWDNDNNNNNPFASRNGSFRRSSSKNLKRANEELRSHVTRLKAEIELEKIKSKQTHRDKVADIKRMKDQYERANSLSIEAVTQKMKNLSEVETKKLKESLNRDKDAEIKQIIKFKDEEIKTLRKSMHEETERLNRQLQYATSSSSRRNRFGNAPNHDDNEIGRLKIELTKLSKENENLEDRYSGLLLGMNQKNEMMKKMKVDHERELQKILRQARRENSQSVSELQTLRKSLQDKDAEISRLDSCVLKVTEEKEHFEEKFDKNVLLSSSFTADKNDHPRSLQSKNAELKNQLDAAYLKIRQLEKDNLNSTGNHTFDLSKSFRLDSKVKQLKTRNSELVAIAKKLEEKAKNVQIEFDDYRRDVENQEDSKGKIKASFSKQRAKDLTEHARAMLIKEQEIEKLKQNSPRIEELEASLHLSEKERLRLERQLKSPPITPRISEEEYNTLKESKNKIVKEFSDFQQLHTSCLQIKEDLSKKLKLLKEINQQLESKEEECVALSKSLMTTQQEMGFLKREMAEEQHRHQQIKKQNEIQRLSLKNMEEENEKLSRKIQSMIKLEKDFDILKNRMNEKEEEYNQLFSEMEYCKQTISTLNKKLSLHEERLENLLLEKTDVQNRLVERDLEIDKLHQELSDFQTHHGSEISDMQRELHEACQQNQLLRKTALQLNQQIKENTNMVFHSVAVQTNSDHHNNNKISSNHYRLSDNVFDSPKEPLMASSTANENTPNNHVTIKITKPAAASSVENSEIEDENFSIKSDNLMDFAAKRIDELAISQSDATSISDAQPPPPFMSNISGITSHDHDVIKSRHDDDTDDDVSSVEELQCDDENDALPRKRLPEEEIENQDLQLRNLDDKDDFPVKLFQAKYTYDPSLYSPNADHEMELPLIAGQYLYIYGDVDKDGFYIGETKNGERGLIPSNLIQRVEDEFAINEDLPFDVSDSDLSEAEYLANTNRLKAKYNYHKHGQPVTSLIDDRDLIMSLDTSKDNFVEVPWPTDVEIERQMGDSVIVKWNIPVGINTRDIQGYSIQVDGEHRQTVLGSARTKALISNLNLDKVTRVSVCTVTNDGRESDDTESSIIVGGSQVNGTTLALDKDLKPKPSNTKLVRRASEDEIIANFFEQLKKVVTTATNKSISSPRPLSMASPRLPEPEDDTRPQQDQTTSMEQLKQIDGDETHPMKPDLNSEDDEKPRILNPENQNKPRIYNPENEEKPRTFNPENDPDFQRLSLPEGERIVISDDELSVIMEETESNDDILTSNNLDIPNQQARGLRASPDGEENTEISNLIRANQLQEDSYELITEETLEQKFSKRQNSEPVHEEIFEQMYQTKQEHQPADLPLFDFQPPETNTSEALAESDEITDDSPSMNSALTKKTEFEQRINESLKLLDTGEINNRKTIDPNLLSHQTDEDSLGSIDQGITKRDLSRDSPTNSIIEDSMGRDSSSSNETSNLRNSETYDFGEDVDMLYSEGEDLSPILSRQNSMSKSSRQSNEHFTLKNNNNHSNVTIRKDQHDTQSESQPESAKSTPRSRGSRKRNSLIDTLSSASHEKGNAIGKQPGSSQSTPRLLSGRNSILDSESLSMGLLNDSKRTDDRNSIRIDKETSSLNSTPRSISKHSSKRNSENEFSIDHKNEKSTPRLLSSKRSSLDSDFSDLLPPDSIHSHTSKTSENNITKSTSSRKSSKRDSKKNSENSSAQDFDAIDDHAKIKSNNSTPRLSSTRSSKRNSLSLLASDFPLESLDTARSDGSRISLESLTKQHATSGSENSTPRDTSGRSSKDDKKDETSQDILSARSKKSDSRSNSKNSTPRISSGRKSGEENIDEHSQDLSSARLNASKRSDKLNNLLNVENAPSPRDDITKTKSPKLPYDVTYGSFGHGQNDTIESNMEESTRSTLKTEKEQSVELGESDNEEQQLTNSISSSRKDEIRNSLLKGLKNQFKKSGNKKLSKSNSNTSSIIEDISSLKSLLKDSSQASNKSSIKDGNKVVRSHSESSRKSTTLRSEKEKSQSTEKDFFSLPSSVQSSPHISDKRKSKSEKETDLRKNSFSSNHSRPPLQSQQSRDSKKAFDSRKSSRVSPDFSQSTDKDVNSLPNSINGSPRPQLSKKWFNSKNNSPSTKSKSDHD</sequence>
<dbReference type="SUPFAM" id="SSF50044">
    <property type="entry name" value="SH3-domain"/>
    <property type="match status" value="1"/>
</dbReference>
<dbReference type="GO" id="GO:0007274">
    <property type="term" value="P:neuromuscular synaptic transmission"/>
    <property type="evidence" value="ECO:0007669"/>
    <property type="project" value="TreeGrafter"/>
</dbReference>
<feature type="domain" description="Fibronectin type-III" evidence="9">
    <location>
        <begin position="1032"/>
        <end position="1122"/>
    </location>
</feature>
<keyword evidence="3 5" id="KW-0728">SH3 domain</keyword>
<dbReference type="InterPro" id="IPR013783">
    <property type="entry name" value="Ig-like_fold"/>
</dbReference>
<dbReference type="InterPro" id="IPR057950">
    <property type="entry name" value="RIMB1/RIM3A-C-like_N"/>
</dbReference>
<feature type="compositionally biased region" description="Low complexity" evidence="7">
    <location>
        <begin position="2144"/>
        <end position="2153"/>
    </location>
</feature>
<evidence type="ECO:0008006" key="12">
    <source>
        <dbReference type="Google" id="ProtNLM"/>
    </source>
</evidence>
<feature type="region of interest" description="Disordered" evidence="7">
    <location>
        <begin position="1"/>
        <end position="73"/>
    </location>
</feature>
<protein>
    <recommendedName>
        <fullName evidence="12">RIMS-binding protein 2</fullName>
    </recommendedName>
</protein>
<comment type="subcellular location">
    <subcellularLocation>
        <location evidence="1">Cytoplasm</location>
    </subcellularLocation>
</comment>
<feature type="coiled-coil region" evidence="6">
    <location>
        <begin position="325"/>
        <end position="468"/>
    </location>
</feature>
<feature type="compositionally biased region" description="Basic residues" evidence="7">
    <location>
        <begin position="1974"/>
        <end position="1984"/>
    </location>
</feature>
<feature type="compositionally biased region" description="Basic and acidic residues" evidence="7">
    <location>
        <begin position="838"/>
        <end position="850"/>
    </location>
</feature>
<evidence type="ECO:0000313" key="11">
    <source>
        <dbReference type="Proteomes" id="UP000594262"/>
    </source>
</evidence>
<dbReference type="InterPro" id="IPR003961">
    <property type="entry name" value="FN3_dom"/>
</dbReference>
<evidence type="ECO:0000256" key="7">
    <source>
        <dbReference type="SAM" id="MobiDB-lite"/>
    </source>
</evidence>
<feature type="compositionally biased region" description="Polar residues" evidence="7">
    <location>
        <begin position="2125"/>
        <end position="2136"/>
    </location>
</feature>
<dbReference type="InterPro" id="IPR036028">
    <property type="entry name" value="SH3-like_dom_sf"/>
</dbReference>
<feature type="region of interest" description="Disordered" evidence="7">
    <location>
        <begin position="1434"/>
        <end position="1495"/>
    </location>
</feature>
<feature type="compositionally biased region" description="Polar residues" evidence="7">
    <location>
        <begin position="2053"/>
        <end position="2062"/>
    </location>
</feature>
<feature type="compositionally biased region" description="Polar residues" evidence="7">
    <location>
        <begin position="1166"/>
        <end position="1176"/>
    </location>
</feature>
<feature type="compositionally biased region" description="Polar residues" evidence="7">
    <location>
        <begin position="51"/>
        <end position="61"/>
    </location>
</feature>
<feature type="compositionally biased region" description="Polar residues" evidence="7">
    <location>
        <begin position="1465"/>
        <end position="1494"/>
    </location>
</feature>
<dbReference type="CDD" id="cd00063">
    <property type="entry name" value="FN3"/>
    <property type="match status" value="1"/>
</dbReference>
<feature type="compositionally biased region" description="Polar residues" evidence="7">
    <location>
        <begin position="1595"/>
        <end position="1606"/>
    </location>
</feature>
<dbReference type="PANTHER" id="PTHR14234">
    <property type="entry name" value="RIM BINDING PROTEIN-RELATED"/>
    <property type="match status" value="1"/>
</dbReference>
<feature type="compositionally biased region" description="Basic and acidic residues" evidence="7">
    <location>
        <begin position="1925"/>
        <end position="1938"/>
    </location>
</feature>
<dbReference type="InterPro" id="IPR036116">
    <property type="entry name" value="FN3_sf"/>
</dbReference>
<dbReference type="Gene3D" id="2.60.40.10">
    <property type="entry name" value="Immunoglobulins"/>
    <property type="match status" value="1"/>
</dbReference>
<dbReference type="Gene3D" id="2.30.30.40">
    <property type="entry name" value="SH3 Domains"/>
    <property type="match status" value="1"/>
</dbReference>
<feature type="compositionally biased region" description="Low complexity" evidence="7">
    <location>
        <begin position="1674"/>
        <end position="1696"/>
    </location>
</feature>
<feature type="compositionally biased region" description="Polar residues" evidence="7">
    <location>
        <begin position="1534"/>
        <end position="1544"/>
    </location>
</feature>
<feature type="region of interest" description="Disordered" evidence="7">
    <location>
        <begin position="177"/>
        <end position="199"/>
    </location>
</feature>
<feature type="compositionally biased region" description="Acidic residues" evidence="7">
    <location>
        <begin position="851"/>
        <end position="869"/>
    </location>
</feature>
<feature type="compositionally biased region" description="Polar residues" evidence="7">
    <location>
        <begin position="1"/>
        <end position="17"/>
    </location>
</feature>
<feature type="coiled-coil region" evidence="6">
    <location>
        <begin position="511"/>
        <end position="656"/>
    </location>
</feature>
<feature type="compositionally biased region" description="Low complexity" evidence="7">
    <location>
        <begin position="1752"/>
        <end position="1762"/>
    </location>
</feature>
<feature type="compositionally biased region" description="Basic and acidic residues" evidence="7">
    <location>
        <begin position="2097"/>
        <end position="2107"/>
    </location>
</feature>
<feature type="compositionally biased region" description="Polar residues" evidence="7">
    <location>
        <begin position="1400"/>
        <end position="1409"/>
    </location>
</feature>
<feature type="region of interest" description="Disordered" evidence="7">
    <location>
        <begin position="816"/>
        <end position="880"/>
    </location>
</feature>
<evidence type="ECO:0000256" key="2">
    <source>
        <dbReference type="ARBA" id="ARBA00010749"/>
    </source>
</evidence>
<dbReference type="SUPFAM" id="SSF49265">
    <property type="entry name" value="Fibronectin type III"/>
    <property type="match status" value="1"/>
</dbReference>
<evidence type="ECO:0000256" key="3">
    <source>
        <dbReference type="ARBA" id="ARBA00022443"/>
    </source>
</evidence>
<dbReference type="SMART" id="SM00326">
    <property type="entry name" value="SH3"/>
    <property type="match status" value="1"/>
</dbReference>
<feature type="compositionally biased region" description="Basic and acidic residues" evidence="7">
    <location>
        <begin position="2063"/>
        <end position="2079"/>
    </location>
</feature>
<dbReference type="PROSITE" id="PS50002">
    <property type="entry name" value="SH3"/>
    <property type="match status" value="1"/>
</dbReference>
<feature type="region of interest" description="Disordered" evidence="7">
    <location>
        <begin position="1166"/>
        <end position="1263"/>
    </location>
</feature>
<feature type="region of interest" description="Disordered" evidence="7">
    <location>
        <begin position="1375"/>
        <end position="1412"/>
    </location>
</feature>
<dbReference type="Pfam" id="PF07653">
    <property type="entry name" value="SH3_2"/>
    <property type="match status" value="1"/>
</dbReference>
<feature type="compositionally biased region" description="Basic and acidic residues" evidence="7">
    <location>
        <begin position="1624"/>
        <end position="1640"/>
    </location>
</feature>
<keyword evidence="6" id="KW-0175">Coiled coil</keyword>
<keyword evidence="4" id="KW-0963">Cytoplasm</keyword>
<feature type="compositionally biased region" description="Polar residues" evidence="7">
    <location>
        <begin position="1195"/>
        <end position="1204"/>
    </location>
</feature>
<feature type="compositionally biased region" description="Basic and acidic residues" evidence="7">
    <location>
        <begin position="2015"/>
        <end position="2050"/>
    </location>
</feature>
<feature type="compositionally biased region" description="Polar residues" evidence="7">
    <location>
        <begin position="1516"/>
        <end position="1527"/>
    </location>
</feature>
<evidence type="ECO:0000256" key="4">
    <source>
        <dbReference type="ARBA" id="ARBA00022490"/>
    </source>
</evidence>
<evidence type="ECO:0000313" key="10">
    <source>
        <dbReference type="EnsemblMetazoa" id="CLYHEMP022952.1"/>
    </source>
</evidence>
<dbReference type="PROSITE" id="PS50853">
    <property type="entry name" value="FN3"/>
    <property type="match status" value="1"/>
</dbReference>
<evidence type="ECO:0000259" key="8">
    <source>
        <dbReference type="PROSITE" id="PS50002"/>
    </source>
</evidence>
<name>A0A7M6DQN5_9CNID</name>
<dbReference type="Pfam" id="PF25566">
    <property type="entry name" value="RIMB1_N"/>
    <property type="match status" value="1"/>
</dbReference>
<feature type="region of interest" description="Disordered" evidence="7">
    <location>
        <begin position="1622"/>
        <end position="1762"/>
    </location>
</feature>
<dbReference type="PANTHER" id="PTHR14234:SF19">
    <property type="entry name" value="RIM-BINDING PROTEIN, ISOFORM F"/>
    <property type="match status" value="1"/>
</dbReference>
<evidence type="ECO:0000259" key="9">
    <source>
        <dbReference type="PROSITE" id="PS50853"/>
    </source>
</evidence>
<feature type="compositionally biased region" description="Basic and acidic residues" evidence="7">
    <location>
        <begin position="1851"/>
        <end position="1862"/>
    </location>
</feature>
<organism evidence="10 11">
    <name type="scientific">Clytia hemisphaerica</name>
    <dbReference type="NCBI Taxonomy" id="252671"/>
    <lineage>
        <taxon>Eukaryota</taxon>
        <taxon>Metazoa</taxon>
        <taxon>Cnidaria</taxon>
        <taxon>Hydrozoa</taxon>
        <taxon>Hydroidolina</taxon>
        <taxon>Leptothecata</taxon>
        <taxon>Obeliida</taxon>
        <taxon>Clytiidae</taxon>
        <taxon>Clytia</taxon>
    </lineage>
</organism>
<accession>A0A7M6DQN5</accession>
<feature type="region of interest" description="Disordered" evidence="7">
    <location>
        <begin position="1786"/>
        <end position="1992"/>
    </location>
</feature>
<evidence type="ECO:0000256" key="1">
    <source>
        <dbReference type="ARBA" id="ARBA00004496"/>
    </source>
</evidence>
<feature type="compositionally biased region" description="Polar residues" evidence="7">
    <location>
        <begin position="2080"/>
        <end position="2096"/>
    </location>
</feature>
<dbReference type="GO" id="GO:0045202">
    <property type="term" value="C:synapse"/>
    <property type="evidence" value="ECO:0007669"/>
    <property type="project" value="GOC"/>
</dbReference>
<dbReference type="OrthoDB" id="5964655at2759"/>
<feature type="domain" description="SH3" evidence="8">
    <location>
        <begin position="897"/>
        <end position="965"/>
    </location>
</feature>
<dbReference type="Proteomes" id="UP000594262">
    <property type="component" value="Unplaced"/>
</dbReference>
<feature type="compositionally biased region" description="Polar residues" evidence="7">
    <location>
        <begin position="1554"/>
        <end position="1567"/>
    </location>
</feature>
<feature type="compositionally biased region" description="Basic and acidic residues" evidence="7">
    <location>
        <begin position="1808"/>
        <end position="1821"/>
    </location>
</feature>
<dbReference type="InterPro" id="IPR040325">
    <property type="entry name" value="RIMBP1/2/3"/>
</dbReference>